<dbReference type="PANTHER" id="PTHR24567:SF74">
    <property type="entry name" value="HTH-TYPE TRANSCRIPTIONAL REGULATOR ARCR"/>
    <property type="match status" value="1"/>
</dbReference>
<proteinExistence type="predicted"/>
<dbReference type="InterPro" id="IPR000595">
    <property type="entry name" value="cNMP-bd_dom"/>
</dbReference>
<evidence type="ECO:0000313" key="5">
    <source>
        <dbReference type="EMBL" id="GAB0056629.1"/>
    </source>
</evidence>
<dbReference type="SMART" id="SM00448">
    <property type="entry name" value="REC"/>
    <property type="match status" value="1"/>
</dbReference>
<dbReference type="InterPro" id="IPR001789">
    <property type="entry name" value="Sig_transdc_resp-reg_receiver"/>
</dbReference>
<feature type="domain" description="Response regulatory" evidence="4">
    <location>
        <begin position="172"/>
        <end position="298"/>
    </location>
</feature>
<dbReference type="EMBL" id="BAAFGK010000004">
    <property type="protein sequence ID" value="GAB0056629.1"/>
    <property type="molecule type" value="Genomic_DNA"/>
</dbReference>
<dbReference type="Gene3D" id="2.60.120.10">
    <property type="entry name" value="Jelly Rolls"/>
    <property type="match status" value="1"/>
</dbReference>
<dbReference type="PROSITE" id="PS50042">
    <property type="entry name" value="CNMP_BINDING_3"/>
    <property type="match status" value="1"/>
</dbReference>
<evidence type="ECO:0000256" key="2">
    <source>
        <dbReference type="SAM" id="MobiDB-lite"/>
    </source>
</evidence>
<dbReference type="Proteomes" id="UP001628193">
    <property type="component" value="Unassembled WGS sequence"/>
</dbReference>
<gene>
    <name evidence="5" type="ORF">SIID45300_00937</name>
</gene>
<dbReference type="SUPFAM" id="SSF51206">
    <property type="entry name" value="cAMP-binding domain-like"/>
    <property type="match status" value="1"/>
</dbReference>
<protein>
    <submittedName>
        <fullName evidence="5">Uncharacterized protein</fullName>
    </submittedName>
</protein>
<name>A0ABQ0C6X3_9PROT</name>
<feature type="compositionally biased region" description="Basic and acidic residues" evidence="2">
    <location>
        <begin position="136"/>
        <end position="152"/>
    </location>
</feature>
<reference evidence="5 6" key="2">
    <citation type="submission" date="2024-09" db="EMBL/GenBank/DDBJ databases">
        <title>Draft genome sequence of Candidatus Magnetaquicoccaceae bacterium FCR-1.</title>
        <authorList>
            <person name="Shimoshige H."/>
            <person name="Shimamura S."/>
            <person name="Taoka A."/>
            <person name="Kobayashi H."/>
            <person name="Maekawa T."/>
        </authorList>
    </citation>
    <scope>NUCLEOTIDE SEQUENCE [LARGE SCALE GENOMIC DNA]</scope>
    <source>
        <strain evidence="5 6">FCR-1</strain>
    </source>
</reference>
<evidence type="ECO:0000313" key="6">
    <source>
        <dbReference type="Proteomes" id="UP001628193"/>
    </source>
</evidence>
<organism evidence="5 6">
    <name type="scientific">Candidatus Magnetaquiglobus chichijimensis</name>
    <dbReference type="NCBI Taxonomy" id="3141448"/>
    <lineage>
        <taxon>Bacteria</taxon>
        <taxon>Pseudomonadati</taxon>
        <taxon>Pseudomonadota</taxon>
        <taxon>Magnetococcia</taxon>
        <taxon>Magnetococcales</taxon>
        <taxon>Candidatus Magnetaquicoccaceae</taxon>
        <taxon>Candidatus Magnetaquiglobus</taxon>
    </lineage>
</organism>
<dbReference type="InterPro" id="IPR050397">
    <property type="entry name" value="Env_Response_Regulators"/>
</dbReference>
<feature type="modified residue" description="4-aspartylphosphate" evidence="1">
    <location>
        <position position="232"/>
    </location>
</feature>
<dbReference type="Gene3D" id="3.40.50.2300">
    <property type="match status" value="1"/>
</dbReference>
<evidence type="ECO:0000256" key="1">
    <source>
        <dbReference type="PROSITE-ProRule" id="PRU00169"/>
    </source>
</evidence>
<comment type="caution">
    <text evidence="5">The sequence shown here is derived from an EMBL/GenBank/DDBJ whole genome shotgun (WGS) entry which is preliminary data.</text>
</comment>
<dbReference type="CDD" id="cd00038">
    <property type="entry name" value="CAP_ED"/>
    <property type="match status" value="1"/>
</dbReference>
<dbReference type="InterPro" id="IPR011006">
    <property type="entry name" value="CheY-like_superfamily"/>
</dbReference>
<dbReference type="Pfam" id="PF00072">
    <property type="entry name" value="Response_reg"/>
    <property type="match status" value="1"/>
</dbReference>
<dbReference type="PROSITE" id="PS50110">
    <property type="entry name" value="RESPONSE_REGULATORY"/>
    <property type="match status" value="1"/>
</dbReference>
<evidence type="ECO:0000259" key="3">
    <source>
        <dbReference type="PROSITE" id="PS50042"/>
    </source>
</evidence>
<dbReference type="Pfam" id="PF00027">
    <property type="entry name" value="cNMP_binding"/>
    <property type="match status" value="1"/>
</dbReference>
<evidence type="ECO:0000259" key="4">
    <source>
        <dbReference type="PROSITE" id="PS50110"/>
    </source>
</evidence>
<dbReference type="InterPro" id="IPR018490">
    <property type="entry name" value="cNMP-bd_dom_sf"/>
</dbReference>
<dbReference type="SUPFAM" id="SSF52172">
    <property type="entry name" value="CheY-like"/>
    <property type="match status" value="1"/>
</dbReference>
<dbReference type="SMART" id="SM00100">
    <property type="entry name" value="cNMP"/>
    <property type="match status" value="1"/>
</dbReference>
<sequence length="344" mass="39608">MIMNHDTRELGRLYKQGEIIFRQGEFSDKFFMVRKGRVELTRDSSAGKSMRVEIGDGEIFGIASAFTTNHERFATARAMEDSYILGIDEKMFVARMHQDPSIAFRLIRHLSQRLFDLEHGSTKSVEKGKKSVGSAKSDKGDKGDKNDKKSRTDLLSPCRKLPNVHDFSVCYHFLIVEDEIEFFMVIESWLANSVENHEDPNAPSLYKLTHAPSFQEAERLLGQDKYDLILLDLNLTDSQGYEQTFVRMQAMAFDTPIIVFTGMDDDHQAIQAVEDGAQDYLIKGQVNRRTLVRAIQHALSRHKMQRMAMEEFENHKEENGNKYAVMLRDWLHRCIVPNHELSKA</sequence>
<feature type="region of interest" description="Disordered" evidence="2">
    <location>
        <begin position="125"/>
        <end position="152"/>
    </location>
</feature>
<dbReference type="PANTHER" id="PTHR24567">
    <property type="entry name" value="CRP FAMILY TRANSCRIPTIONAL REGULATORY PROTEIN"/>
    <property type="match status" value="1"/>
</dbReference>
<dbReference type="CDD" id="cd00156">
    <property type="entry name" value="REC"/>
    <property type="match status" value="1"/>
</dbReference>
<dbReference type="InterPro" id="IPR014710">
    <property type="entry name" value="RmlC-like_jellyroll"/>
</dbReference>
<reference evidence="5 6" key="1">
    <citation type="submission" date="2024-05" db="EMBL/GenBank/DDBJ databases">
        <authorList>
            <consortium name="Candidatus Magnetaquicoccaceae bacterium FCR-1 genome sequencing consortium"/>
            <person name="Shimoshige H."/>
            <person name="Shimamura S."/>
            <person name="Taoka A."/>
            <person name="Kobayashi H."/>
            <person name="Maekawa T."/>
        </authorList>
    </citation>
    <scope>NUCLEOTIDE SEQUENCE [LARGE SCALE GENOMIC DNA]</scope>
    <source>
        <strain evidence="5 6">FCR-1</strain>
    </source>
</reference>
<accession>A0ABQ0C6X3</accession>
<keyword evidence="6" id="KW-1185">Reference proteome</keyword>
<keyword evidence="1" id="KW-0597">Phosphoprotein</keyword>
<feature type="domain" description="Cyclic nucleotide-binding" evidence="3">
    <location>
        <begin position="14"/>
        <end position="113"/>
    </location>
</feature>